<dbReference type="PANTHER" id="PTHR43065">
    <property type="entry name" value="SENSOR HISTIDINE KINASE"/>
    <property type="match status" value="1"/>
</dbReference>
<proteinExistence type="predicted"/>
<dbReference type="AlphaFoldDB" id="A0AAE3W2H3"/>
<feature type="domain" description="PAS" evidence="14">
    <location>
        <begin position="5"/>
        <end position="57"/>
    </location>
</feature>
<dbReference type="Gene3D" id="3.40.50.2300">
    <property type="match status" value="1"/>
</dbReference>
<dbReference type="SUPFAM" id="SSF55874">
    <property type="entry name" value="ATPase domain of HSP90 chaperone/DNA topoisomerase II/histidine kinase"/>
    <property type="match status" value="1"/>
</dbReference>
<dbReference type="Pfam" id="PF00072">
    <property type="entry name" value="Response_reg"/>
    <property type="match status" value="1"/>
</dbReference>
<dbReference type="RefSeq" id="WP_307242722.1">
    <property type="nucleotide sequence ID" value="NZ_JAUSUZ010000001.1"/>
</dbReference>
<dbReference type="InterPro" id="IPR001789">
    <property type="entry name" value="Sig_transdc_resp-reg_receiver"/>
</dbReference>
<evidence type="ECO:0000256" key="5">
    <source>
        <dbReference type="ARBA" id="ARBA00022679"/>
    </source>
</evidence>
<comment type="subcellular location">
    <subcellularLocation>
        <location evidence="2">Cell membrane</location>
    </subcellularLocation>
</comment>
<evidence type="ECO:0000313" key="16">
    <source>
        <dbReference type="EMBL" id="MDQ0368259.1"/>
    </source>
</evidence>
<dbReference type="GO" id="GO:0006355">
    <property type="term" value="P:regulation of DNA-templated transcription"/>
    <property type="evidence" value="ECO:0007669"/>
    <property type="project" value="InterPro"/>
</dbReference>
<feature type="modified residue" description="4-aspartylphosphate" evidence="10">
    <location>
        <position position="465"/>
    </location>
</feature>
<gene>
    <name evidence="16" type="ORF">J2S42_004928</name>
</gene>
<dbReference type="PRINTS" id="PR00344">
    <property type="entry name" value="BCTRLSENSOR"/>
</dbReference>
<evidence type="ECO:0000313" key="17">
    <source>
        <dbReference type="Proteomes" id="UP001240236"/>
    </source>
</evidence>
<keyword evidence="5" id="KW-0808">Transferase</keyword>
<dbReference type="Gene3D" id="1.10.287.130">
    <property type="match status" value="1"/>
</dbReference>
<dbReference type="EMBL" id="JAUSUZ010000001">
    <property type="protein sequence ID" value="MDQ0368259.1"/>
    <property type="molecule type" value="Genomic_DNA"/>
</dbReference>
<dbReference type="PROSITE" id="PS50112">
    <property type="entry name" value="PAS"/>
    <property type="match status" value="1"/>
</dbReference>
<dbReference type="InterPro" id="IPR000014">
    <property type="entry name" value="PAS"/>
</dbReference>
<dbReference type="EC" id="2.7.13.3" evidence="3"/>
<evidence type="ECO:0000259" key="15">
    <source>
        <dbReference type="PROSITE" id="PS50113"/>
    </source>
</evidence>
<keyword evidence="6" id="KW-0547">Nucleotide-binding</keyword>
<feature type="domain" description="Response regulatory" evidence="13">
    <location>
        <begin position="414"/>
        <end position="530"/>
    </location>
</feature>
<feature type="coiled-coil region" evidence="11">
    <location>
        <begin position="122"/>
        <end position="151"/>
    </location>
</feature>
<dbReference type="PROSITE" id="PS50113">
    <property type="entry name" value="PAC"/>
    <property type="match status" value="1"/>
</dbReference>
<dbReference type="Pfam" id="PF02518">
    <property type="entry name" value="HATPase_c"/>
    <property type="match status" value="1"/>
</dbReference>
<dbReference type="GO" id="GO:0000155">
    <property type="term" value="F:phosphorelay sensor kinase activity"/>
    <property type="evidence" value="ECO:0007669"/>
    <property type="project" value="InterPro"/>
</dbReference>
<dbReference type="PROSITE" id="PS50109">
    <property type="entry name" value="HIS_KIN"/>
    <property type="match status" value="1"/>
</dbReference>
<dbReference type="InterPro" id="IPR004358">
    <property type="entry name" value="Sig_transdc_His_kin-like_C"/>
</dbReference>
<dbReference type="InterPro" id="IPR035965">
    <property type="entry name" value="PAS-like_dom_sf"/>
</dbReference>
<dbReference type="Proteomes" id="UP001240236">
    <property type="component" value="Unassembled WGS sequence"/>
</dbReference>
<dbReference type="Gene3D" id="3.30.565.10">
    <property type="entry name" value="Histidine kinase-like ATPase, C-terminal domain"/>
    <property type="match status" value="1"/>
</dbReference>
<name>A0AAE3W2H3_9ACTN</name>
<dbReference type="CDD" id="cd00082">
    <property type="entry name" value="HisKA"/>
    <property type="match status" value="1"/>
</dbReference>
<keyword evidence="9" id="KW-0902">Two-component regulatory system</keyword>
<sequence>MQDWSTDYAQGLLEAAPDAIVVVAEDGRITLINAQAERLLGYRRDELVGRTVEILVPATARDAHPLHRQEYMQAARPRPMGSGTLAARRRDGSEFPAEISLSAVRTPEGLLIAAAIRDVTDRLEAQAERERLTAIAERERLEARLQQSQRLESLGQLAGGVAHDFNNLLAVVLNYIAFIAEEVGDAATGDPERWEPVLKDINQIQRAAERAITLTHQLLAFGRREVVKPRVLNLNTVVREVEALLQRTIGEHVRLETSLADDLWPIRADPGQLTQVLVNLAVNARDAMPGGGSLTIGTGNVTVDESYLAGRPGLHPGPYVRLQVSDTGGGMPKEVADRAFEPFFTTKPKGEATGLGLATVYGTIAQTGGQVSIYSEPDVGTTISALVPASEEALPVVEQQTSSLPEIAAGGGETVLVVEDEDAMRDVTHRILTRNGYRVLTAPGGDRALELARHHDGPIHLLLSDVIMPKMLGKEVAERVTALRPDTRVLFMSGYARPVLTENGTLGDDVTLVAKPFSERGLLKSVRAVLDD</sequence>
<comment type="catalytic activity">
    <reaction evidence="1">
        <text>ATP + protein L-histidine = ADP + protein N-phospho-L-histidine.</text>
        <dbReference type="EC" id="2.7.13.3"/>
    </reaction>
</comment>
<dbReference type="SUPFAM" id="SSF47384">
    <property type="entry name" value="Homodimeric domain of signal transducing histidine kinase"/>
    <property type="match status" value="1"/>
</dbReference>
<dbReference type="GO" id="GO:0005886">
    <property type="term" value="C:plasma membrane"/>
    <property type="evidence" value="ECO:0007669"/>
    <property type="project" value="UniProtKB-SubCell"/>
</dbReference>
<evidence type="ECO:0000259" key="12">
    <source>
        <dbReference type="PROSITE" id="PS50109"/>
    </source>
</evidence>
<dbReference type="InterPro" id="IPR013767">
    <property type="entry name" value="PAS_fold"/>
</dbReference>
<evidence type="ECO:0000256" key="2">
    <source>
        <dbReference type="ARBA" id="ARBA00004236"/>
    </source>
</evidence>
<organism evidence="16 17">
    <name type="scientific">Catenuloplanes indicus</name>
    <dbReference type="NCBI Taxonomy" id="137267"/>
    <lineage>
        <taxon>Bacteria</taxon>
        <taxon>Bacillati</taxon>
        <taxon>Actinomycetota</taxon>
        <taxon>Actinomycetes</taxon>
        <taxon>Micromonosporales</taxon>
        <taxon>Micromonosporaceae</taxon>
        <taxon>Catenuloplanes</taxon>
    </lineage>
</organism>
<dbReference type="InterPro" id="IPR011006">
    <property type="entry name" value="CheY-like_superfamily"/>
</dbReference>
<keyword evidence="17" id="KW-1185">Reference proteome</keyword>
<evidence type="ECO:0000256" key="9">
    <source>
        <dbReference type="ARBA" id="ARBA00023012"/>
    </source>
</evidence>
<keyword evidence="4 10" id="KW-0597">Phosphoprotein</keyword>
<dbReference type="InterPro" id="IPR000700">
    <property type="entry name" value="PAS-assoc_C"/>
</dbReference>
<evidence type="ECO:0000256" key="6">
    <source>
        <dbReference type="ARBA" id="ARBA00022741"/>
    </source>
</evidence>
<evidence type="ECO:0000256" key="10">
    <source>
        <dbReference type="PROSITE-ProRule" id="PRU00169"/>
    </source>
</evidence>
<protein>
    <recommendedName>
        <fullName evidence="3">histidine kinase</fullName>
        <ecNumber evidence="3">2.7.13.3</ecNumber>
    </recommendedName>
</protein>
<dbReference type="GO" id="GO:0005524">
    <property type="term" value="F:ATP binding"/>
    <property type="evidence" value="ECO:0007669"/>
    <property type="project" value="UniProtKB-KW"/>
</dbReference>
<dbReference type="PANTHER" id="PTHR43065:SF42">
    <property type="entry name" value="TWO-COMPONENT SENSOR PPRA"/>
    <property type="match status" value="1"/>
</dbReference>
<keyword evidence="11" id="KW-0175">Coiled coil</keyword>
<dbReference type="Gene3D" id="3.30.450.20">
    <property type="entry name" value="PAS domain"/>
    <property type="match status" value="1"/>
</dbReference>
<keyword evidence="8" id="KW-0067">ATP-binding</keyword>
<evidence type="ECO:0000256" key="7">
    <source>
        <dbReference type="ARBA" id="ARBA00022777"/>
    </source>
</evidence>
<dbReference type="InterPro" id="IPR003661">
    <property type="entry name" value="HisK_dim/P_dom"/>
</dbReference>
<evidence type="ECO:0000256" key="11">
    <source>
        <dbReference type="SAM" id="Coils"/>
    </source>
</evidence>
<dbReference type="SUPFAM" id="SSF55785">
    <property type="entry name" value="PYP-like sensor domain (PAS domain)"/>
    <property type="match status" value="1"/>
</dbReference>
<dbReference type="CDD" id="cd00130">
    <property type="entry name" value="PAS"/>
    <property type="match status" value="1"/>
</dbReference>
<keyword evidence="7" id="KW-0418">Kinase</keyword>
<reference evidence="16 17" key="1">
    <citation type="submission" date="2023-07" db="EMBL/GenBank/DDBJ databases">
        <title>Sequencing the genomes of 1000 actinobacteria strains.</title>
        <authorList>
            <person name="Klenk H.-P."/>
        </authorList>
    </citation>
    <scope>NUCLEOTIDE SEQUENCE [LARGE SCALE GENOMIC DNA]</scope>
    <source>
        <strain evidence="16 17">DSM 44709</strain>
    </source>
</reference>
<evidence type="ECO:0000256" key="1">
    <source>
        <dbReference type="ARBA" id="ARBA00000085"/>
    </source>
</evidence>
<dbReference type="InterPro" id="IPR005467">
    <property type="entry name" value="His_kinase_dom"/>
</dbReference>
<comment type="caution">
    <text evidence="16">The sequence shown here is derived from an EMBL/GenBank/DDBJ whole genome shotgun (WGS) entry which is preliminary data.</text>
</comment>
<evidence type="ECO:0000259" key="14">
    <source>
        <dbReference type="PROSITE" id="PS50112"/>
    </source>
</evidence>
<dbReference type="SMART" id="SM00387">
    <property type="entry name" value="HATPase_c"/>
    <property type="match status" value="1"/>
</dbReference>
<dbReference type="InterPro" id="IPR036890">
    <property type="entry name" value="HATPase_C_sf"/>
</dbReference>
<dbReference type="Pfam" id="PF00989">
    <property type="entry name" value="PAS"/>
    <property type="match status" value="1"/>
</dbReference>
<dbReference type="InterPro" id="IPR003594">
    <property type="entry name" value="HATPase_dom"/>
</dbReference>
<dbReference type="SMART" id="SM00091">
    <property type="entry name" value="PAS"/>
    <property type="match status" value="1"/>
</dbReference>
<evidence type="ECO:0000256" key="8">
    <source>
        <dbReference type="ARBA" id="ARBA00022840"/>
    </source>
</evidence>
<dbReference type="PROSITE" id="PS50110">
    <property type="entry name" value="RESPONSE_REGULATORY"/>
    <property type="match status" value="1"/>
</dbReference>
<dbReference type="InterPro" id="IPR036097">
    <property type="entry name" value="HisK_dim/P_sf"/>
</dbReference>
<dbReference type="SMART" id="SM00448">
    <property type="entry name" value="REC"/>
    <property type="match status" value="1"/>
</dbReference>
<dbReference type="SMART" id="SM00388">
    <property type="entry name" value="HisKA"/>
    <property type="match status" value="1"/>
</dbReference>
<dbReference type="SUPFAM" id="SSF52172">
    <property type="entry name" value="CheY-like"/>
    <property type="match status" value="1"/>
</dbReference>
<evidence type="ECO:0000256" key="4">
    <source>
        <dbReference type="ARBA" id="ARBA00022553"/>
    </source>
</evidence>
<evidence type="ECO:0000256" key="3">
    <source>
        <dbReference type="ARBA" id="ARBA00012438"/>
    </source>
</evidence>
<accession>A0AAE3W2H3</accession>
<feature type="domain" description="Histidine kinase" evidence="12">
    <location>
        <begin position="160"/>
        <end position="391"/>
    </location>
</feature>
<feature type="domain" description="PAC" evidence="15">
    <location>
        <begin position="81"/>
        <end position="131"/>
    </location>
</feature>
<dbReference type="NCBIfam" id="TIGR00229">
    <property type="entry name" value="sensory_box"/>
    <property type="match status" value="1"/>
</dbReference>
<evidence type="ECO:0000259" key="13">
    <source>
        <dbReference type="PROSITE" id="PS50110"/>
    </source>
</evidence>